<feature type="transmembrane region" description="Helical" evidence="8">
    <location>
        <begin position="50"/>
        <end position="71"/>
    </location>
</feature>
<evidence type="ECO:0000256" key="6">
    <source>
        <dbReference type="ARBA" id="ARBA00022989"/>
    </source>
</evidence>
<evidence type="ECO:0000256" key="8">
    <source>
        <dbReference type="RuleBase" id="RU363032"/>
    </source>
</evidence>
<dbReference type="PANTHER" id="PTHR30614:SF0">
    <property type="entry name" value="L-CYSTINE TRANSPORT SYSTEM PERMEASE PROTEIN TCYL"/>
    <property type="match status" value="1"/>
</dbReference>
<evidence type="ECO:0000259" key="9">
    <source>
        <dbReference type="PROSITE" id="PS50928"/>
    </source>
</evidence>
<proteinExistence type="inferred from homology"/>
<evidence type="ECO:0000256" key="5">
    <source>
        <dbReference type="ARBA" id="ARBA00022970"/>
    </source>
</evidence>
<comment type="caution">
    <text evidence="10">The sequence shown here is derived from an EMBL/GenBank/DDBJ whole genome shotgun (WGS) entry which is preliminary data.</text>
</comment>
<comment type="similarity">
    <text evidence="8">Belongs to the binding-protein-dependent transport system permease family.</text>
</comment>
<keyword evidence="3" id="KW-1003">Cell membrane</keyword>
<dbReference type="Proteomes" id="UP001500729">
    <property type="component" value="Unassembled WGS sequence"/>
</dbReference>
<comment type="subcellular location">
    <subcellularLocation>
        <location evidence="1 8">Cell membrane</location>
        <topology evidence="1 8">Multi-pass membrane protein</topology>
    </subcellularLocation>
</comment>
<feature type="transmembrane region" description="Helical" evidence="8">
    <location>
        <begin position="181"/>
        <end position="205"/>
    </location>
</feature>
<dbReference type="NCBIfam" id="TIGR03004">
    <property type="entry name" value="ectoine_ehuC"/>
    <property type="match status" value="1"/>
</dbReference>
<dbReference type="NCBIfam" id="TIGR01726">
    <property type="entry name" value="HEQRo_perm_3TM"/>
    <property type="match status" value="1"/>
</dbReference>
<feature type="domain" description="ABC transmembrane type-1" evidence="9">
    <location>
        <begin position="14"/>
        <end position="206"/>
    </location>
</feature>
<keyword evidence="2 8" id="KW-0813">Transport</keyword>
<dbReference type="Gene3D" id="1.10.3720.10">
    <property type="entry name" value="MetI-like"/>
    <property type="match status" value="1"/>
</dbReference>
<keyword evidence="4 8" id="KW-0812">Transmembrane</keyword>
<dbReference type="RefSeq" id="WP_009948494.1">
    <property type="nucleotide sequence ID" value="NZ_BAAAGS010000048.1"/>
</dbReference>
<dbReference type="PROSITE" id="PS50928">
    <property type="entry name" value="ABC_TM1"/>
    <property type="match status" value="1"/>
</dbReference>
<evidence type="ECO:0000256" key="3">
    <source>
        <dbReference type="ARBA" id="ARBA00022475"/>
    </source>
</evidence>
<dbReference type="InterPro" id="IPR035906">
    <property type="entry name" value="MetI-like_sf"/>
</dbReference>
<dbReference type="Pfam" id="PF00528">
    <property type="entry name" value="BPD_transp_1"/>
    <property type="match status" value="1"/>
</dbReference>
<keyword evidence="5" id="KW-0029">Amino-acid transport</keyword>
<keyword evidence="7 8" id="KW-0472">Membrane</keyword>
<evidence type="ECO:0000313" key="10">
    <source>
        <dbReference type="EMBL" id="GAA0549636.1"/>
    </source>
</evidence>
<dbReference type="InterPro" id="IPR043429">
    <property type="entry name" value="ArtM/GltK/GlnP/TcyL/YhdX-like"/>
</dbReference>
<dbReference type="PANTHER" id="PTHR30614">
    <property type="entry name" value="MEMBRANE COMPONENT OF AMINO ACID ABC TRANSPORTER"/>
    <property type="match status" value="1"/>
</dbReference>
<dbReference type="SUPFAM" id="SSF161098">
    <property type="entry name" value="MetI-like"/>
    <property type="match status" value="1"/>
</dbReference>
<evidence type="ECO:0000256" key="2">
    <source>
        <dbReference type="ARBA" id="ARBA00022448"/>
    </source>
</evidence>
<evidence type="ECO:0000256" key="7">
    <source>
        <dbReference type="ARBA" id="ARBA00023136"/>
    </source>
</evidence>
<organism evidence="10 11">
    <name type="scientific">Saccharopolyspora erythraea</name>
    <name type="common">Streptomyces erythraeus</name>
    <dbReference type="NCBI Taxonomy" id="1836"/>
    <lineage>
        <taxon>Bacteria</taxon>
        <taxon>Bacillati</taxon>
        <taxon>Actinomycetota</taxon>
        <taxon>Actinomycetes</taxon>
        <taxon>Pseudonocardiales</taxon>
        <taxon>Pseudonocardiaceae</taxon>
        <taxon>Saccharopolyspora</taxon>
    </lineage>
</organism>
<dbReference type="EMBL" id="BAAAGS010000048">
    <property type="protein sequence ID" value="GAA0549636.1"/>
    <property type="molecule type" value="Genomic_DNA"/>
</dbReference>
<dbReference type="InterPro" id="IPR000515">
    <property type="entry name" value="MetI-like"/>
</dbReference>
<reference evidence="10 11" key="1">
    <citation type="journal article" date="2019" name="Int. J. Syst. Evol. Microbiol.">
        <title>The Global Catalogue of Microorganisms (GCM) 10K type strain sequencing project: providing services to taxonomists for standard genome sequencing and annotation.</title>
        <authorList>
            <consortium name="The Broad Institute Genomics Platform"/>
            <consortium name="The Broad Institute Genome Sequencing Center for Infectious Disease"/>
            <person name="Wu L."/>
            <person name="Ma J."/>
        </authorList>
    </citation>
    <scope>NUCLEOTIDE SEQUENCE [LARGE SCALE GENOMIC DNA]</scope>
    <source>
        <strain evidence="10 11">JCM 10303</strain>
    </source>
</reference>
<dbReference type="CDD" id="cd06261">
    <property type="entry name" value="TM_PBP2"/>
    <property type="match status" value="1"/>
</dbReference>
<protein>
    <submittedName>
        <fullName evidence="10">Ectoine/hydroxyectoine ABC transporter permease subunit EhuC</fullName>
    </submittedName>
</protein>
<evidence type="ECO:0000256" key="1">
    <source>
        <dbReference type="ARBA" id="ARBA00004651"/>
    </source>
</evidence>
<gene>
    <name evidence="10" type="primary">ehuC</name>
    <name evidence="10" type="ORF">GCM10009533_55280</name>
</gene>
<dbReference type="InterPro" id="IPR014342">
    <property type="entry name" value="Ectoine_EhuC"/>
</dbReference>
<keyword evidence="6 8" id="KW-1133">Transmembrane helix</keyword>
<sequence>MLSAALIGRLLEGALYTIYLTLGGAALGLVFAFAAGLARGARSRVLRGIGFVYIEFFRGAAVIVLAFWFVYALPSLGWQLEPLWAGILALSLNIGAYGAEVVRGAIRAVPQAQVEAATALNMTGWQRMRRVVLPQAFVAMVPPFTNNLIELLKASAVVSVVSIPELTLQGQLVRNGTQASAATFGGLLIGYGLIALVFVGLMRIVEFRAAASVGRRPEPGLFTRMWRQAGAGAKP</sequence>
<feature type="transmembrane region" description="Helical" evidence="8">
    <location>
        <begin position="16"/>
        <end position="38"/>
    </location>
</feature>
<accession>A0ABN1DQJ4</accession>
<evidence type="ECO:0000313" key="11">
    <source>
        <dbReference type="Proteomes" id="UP001500729"/>
    </source>
</evidence>
<keyword evidence="11" id="KW-1185">Reference proteome</keyword>
<dbReference type="InterPro" id="IPR010065">
    <property type="entry name" value="AA_ABC_transptr_permease_3TM"/>
</dbReference>
<name>A0ABN1DQJ4_SACER</name>
<evidence type="ECO:0000256" key="4">
    <source>
        <dbReference type="ARBA" id="ARBA00022692"/>
    </source>
</evidence>